<proteinExistence type="predicted"/>
<gene>
    <name evidence="1" type="ORF">SDC9_98150</name>
</gene>
<dbReference type="EMBL" id="VSSQ01013399">
    <property type="protein sequence ID" value="MPM51402.1"/>
    <property type="molecule type" value="Genomic_DNA"/>
</dbReference>
<reference evidence="1" key="1">
    <citation type="submission" date="2019-08" db="EMBL/GenBank/DDBJ databases">
        <authorList>
            <person name="Kucharzyk K."/>
            <person name="Murdoch R.W."/>
            <person name="Higgins S."/>
            <person name="Loffler F."/>
        </authorList>
    </citation>
    <scope>NUCLEOTIDE SEQUENCE</scope>
</reference>
<sequence length="69" mass="7600">MSDKPDLALMTVSAPEVMKVEKDRMPQLLFVPAPLEAVTTLFSMPRSIVIIPMLPYDGPLMPVTVLSVM</sequence>
<name>A0A645ADW6_9ZZZZ</name>
<accession>A0A645ADW6</accession>
<protein>
    <submittedName>
        <fullName evidence="1">Uncharacterized protein</fullName>
    </submittedName>
</protein>
<dbReference type="AlphaFoldDB" id="A0A645ADW6"/>
<organism evidence="1">
    <name type="scientific">bioreactor metagenome</name>
    <dbReference type="NCBI Taxonomy" id="1076179"/>
    <lineage>
        <taxon>unclassified sequences</taxon>
        <taxon>metagenomes</taxon>
        <taxon>ecological metagenomes</taxon>
    </lineage>
</organism>
<evidence type="ECO:0000313" key="1">
    <source>
        <dbReference type="EMBL" id="MPM51402.1"/>
    </source>
</evidence>
<comment type="caution">
    <text evidence="1">The sequence shown here is derived from an EMBL/GenBank/DDBJ whole genome shotgun (WGS) entry which is preliminary data.</text>
</comment>